<organism evidence="2 3">
    <name type="scientific">Peribacillus frigoritolerans</name>
    <dbReference type="NCBI Taxonomy" id="450367"/>
    <lineage>
        <taxon>Bacteria</taxon>
        <taxon>Bacillati</taxon>
        <taxon>Bacillota</taxon>
        <taxon>Bacilli</taxon>
        <taxon>Bacillales</taxon>
        <taxon>Bacillaceae</taxon>
        <taxon>Peribacillus</taxon>
    </lineage>
</organism>
<dbReference type="EMBL" id="JAGTPW010000094">
    <property type="protein sequence ID" value="MBR8646375.1"/>
    <property type="molecule type" value="Genomic_DNA"/>
</dbReference>
<proteinExistence type="predicted"/>
<dbReference type="Proteomes" id="UP000680045">
    <property type="component" value="Unassembled WGS sequence"/>
</dbReference>
<comment type="caution">
    <text evidence="2">The sequence shown here is derived from an EMBL/GenBank/DDBJ whole genome shotgun (WGS) entry which is preliminary data.</text>
</comment>
<sequence>MTHCENTGKPCESKDEQPNNEEESIVLLESSNTKQESNNISDNKIMKAVFNRVQDAIKEGSTITYLSSYVDRVFRSMERQALHMENNRQKALRKKREDAARKFLKPIKDVPLVNWLEM</sequence>
<gene>
    <name evidence="2" type="ORF">KEH51_29320</name>
</gene>
<name>A0A941FRQ2_9BACI</name>
<dbReference type="AlphaFoldDB" id="A0A941FRQ2"/>
<evidence type="ECO:0000313" key="3">
    <source>
        <dbReference type="Proteomes" id="UP000680045"/>
    </source>
</evidence>
<reference evidence="2" key="1">
    <citation type="submission" date="2021-04" db="EMBL/GenBank/DDBJ databases">
        <title>Whole genome sequencing of Enterococci isolates from hospitalized patients.</title>
        <authorList>
            <person name="Ogoti B.M."/>
            <person name="Onyambu F.G."/>
        </authorList>
    </citation>
    <scope>NUCLEOTIDE SEQUENCE</scope>
    <source>
        <strain evidence="2">242</strain>
    </source>
</reference>
<accession>A0A941FRQ2</accession>
<protein>
    <submittedName>
        <fullName evidence="2">Uncharacterized protein</fullName>
    </submittedName>
</protein>
<evidence type="ECO:0000313" key="2">
    <source>
        <dbReference type="EMBL" id="MBR8646375.1"/>
    </source>
</evidence>
<evidence type="ECO:0000256" key="1">
    <source>
        <dbReference type="SAM" id="MobiDB-lite"/>
    </source>
</evidence>
<feature type="region of interest" description="Disordered" evidence="1">
    <location>
        <begin position="1"/>
        <end position="23"/>
    </location>
</feature>